<dbReference type="Gene3D" id="3.30.700.10">
    <property type="entry name" value="Glycoprotein, Type 4 Pilin"/>
    <property type="match status" value="1"/>
</dbReference>
<dbReference type="InParanoid" id="A0A517S7X2"/>
<gene>
    <name evidence="2" type="primary">xcpT_3</name>
    <name evidence="2" type="ORF">Pan44_02340</name>
</gene>
<dbReference type="NCBIfam" id="TIGR02532">
    <property type="entry name" value="IV_pilin_GFxxxE"/>
    <property type="match status" value="1"/>
</dbReference>
<dbReference type="InterPro" id="IPR011453">
    <property type="entry name" value="DUF1559"/>
</dbReference>
<dbReference type="EMBL" id="CP036271">
    <property type="protein sequence ID" value="QDT52225.1"/>
    <property type="molecule type" value="Genomic_DNA"/>
</dbReference>
<reference evidence="2 3" key="1">
    <citation type="submission" date="2019-02" db="EMBL/GenBank/DDBJ databases">
        <title>Deep-cultivation of Planctomycetes and their phenomic and genomic characterization uncovers novel biology.</title>
        <authorList>
            <person name="Wiegand S."/>
            <person name="Jogler M."/>
            <person name="Boedeker C."/>
            <person name="Pinto D."/>
            <person name="Vollmers J."/>
            <person name="Rivas-Marin E."/>
            <person name="Kohn T."/>
            <person name="Peeters S.H."/>
            <person name="Heuer A."/>
            <person name="Rast P."/>
            <person name="Oberbeckmann S."/>
            <person name="Bunk B."/>
            <person name="Jeske O."/>
            <person name="Meyerdierks A."/>
            <person name="Storesund J.E."/>
            <person name="Kallscheuer N."/>
            <person name="Luecker S."/>
            <person name="Lage O.M."/>
            <person name="Pohl T."/>
            <person name="Merkel B.J."/>
            <person name="Hornburger P."/>
            <person name="Mueller R.-W."/>
            <person name="Bruemmer F."/>
            <person name="Labrenz M."/>
            <person name="Spormann A.M."/>
            <person name="Op den Camp H."/>
            <person name="Overmann J."/>
            <person name="Amann R."/>
            <person name="Jetten M.S.M."/>
            <person name="Mascher T."/>
            <person name="Medema M.H."/>
            <person name="Devos D.P."/>
            <person name="Kaster A.-K."/>
            <person name="Ovreas L."/>
            <person name="Rohde M."/>
            <person name="Galperin M.Y."/>
            <person name="Jogler C."/>
        </authorList>
    </citation>
    <scope>NUCLEOTIDE SEQUENCE [LARGE SCALE GENOMIC DNA]</scope>
    <source>
        <strain evidence="2 3">Pan44</strain>
    </source>
</reference>
<dbReference type="SUPFAM" id="SSF54523">
    <property type="entry name" value="Pili subunits"/>
    <property type="match status" value="1"/>
</dbReference>
<organism evidence="2 3">
    <name type="scientific">Caulifigura coniformis</name>
    <dbReference type="NCBI Taxonomy" id="2527983"/>
    <lineage>
        <taxon>Bacteria</taxon>
        <taxon>Pseudomonadati</taxon>
        <taxon>Planctomycetota</taxon>
        <taxon>Planctomycetia</taxon>
        <taxon>Planctomycetales</taxon>
        <taxon>Planctomycetaceae</taxon>
        <taxon>Caulifigura</taxon>
    </lineage>
</organism>
<keyword evidence="3" id="KW-1185">Reference proteome</keyword>
<dbReference type="PANTHER" id="PTHR30093:SF2">
    <property type="entry name" value="TYPE II SECRETION SYSTEM PROTEIN H"/>
    <property type="match status" value="1"/>
</dbReference>
<dbReference type="Pfam" id="PF07963">
    <property type="entry name" value="N_methyl"/>
    <property type="match status" value="1"/>
</dbReference>
<evidence type="ECO:0000313" key="2">
    <source>
        <dbReference type="EMBL" id="QDT52225.1"/>
    </source>
</evidence>
<dbReference type="PROSITE" id="PS00409">
    <property type="entry name" value="PROKAR_NTER_METHYL"/>
    <property type="match status" value="1"/>
</dbReference>
<dbReference type="PANTHER" id="PTHR30093">
    <property type="entry name" value="GENERAL SECRETION PATHWAY PROTEIN G"/>
    <property type="match status" value="1"/>
</dbReference>
<dbReference type="Pfam" id="PF07596">
    <property type="entry name" value="SBP_bac_10"/>
    <property type="match status" value="1"/>
</dbReference>
<accession>A0A517S7X2</accession>
<dbReference type="OrthoDB" id="209833at2"/>
<evidence type="ECO:0000259" key="1">
    <source>
        <dbReference type="Pfam" id="PF07596"/>
    </source>
</evidence>
<proteinExistence type="predicted"/>
<dbReference type="Proteomes" id="UP000315700">
    <property type="component" value="Chromosome"/>
</dbReference>
<protein>
    <submittedName>
        <fullName evidence="2">Type II secretion system protein G</fullName>
    </submittedName>
</protein>
<dbReference type="InterPro" id="IPR045584">
    <property type="entry name" value="Pilin-like"/>
</dbReference>
<sequence length="337" mass="35795">MLKRRGFTLIELLVVIAIIAILIALLLPAVQQAREAARRTQCKNNLKQVGLALHNYLDTFSIFPPGTTHQTGTGLPMGPNTNGHLNNWTWTAFIAPYVDQGNVYNNVQVGPFNLTQALNDAAKRDILLRPATVFQCPSDPGPAMNDLILFSTRPAGTTVPTALPKCNYVASNGSYSFRRTLGDPVANTDFNNGMFAAAGALAVNGGSCRRISEVTDGTSNTIAIGERCYQSGGVIYGAASLWGMRGAGDASGAEETGMVNAFACGWRSINAPQEPGTNPTHRRGFSSTHEGGAQFLLTDGAVRFISENIHHRPGARPVDTTFASLLGASDGNVVGEF</sequence>
<name>A0A517S7X2_9PLAN</name>
<dbReference type="InterPro" id="IPR012902">
    <property type="entry name" value="N_methyl_site"/>
</dbReference>
<dbReference type="InterPro" id="IPR027558">
    <property type="entry name" value="Pre_pil_HX9DG_C"/>
</dbReference>
<dbReference type="KEGG" id="ccos:Pan44_02340"/>
<feature type="domain" description="DUF1559" evidence="1">
    <location>
        <begin position="31"/>
        <end position="309"/>
    </location>
</feature>
<dbReference type="AlphaFoldDB" id="A0A517S7X2"/>
<dbReference type="NCBIfam" id="TIGR04294">
    <property type="entry name" value="pre_pil_HX9DG"/>
    <property type="match status" value="1"/>
</dbReference>
<evidence type="ECO:0000313" key="3">
    <source>
        <dbReference type="Proteomes" id="UP000315700"/>
    </source>
</evidence>